<dbReference type="InterPro" id="IPR017583">
    <property type="entry name" value="Tagatose/fructose_Pkinase"/>
</dbReference>
<evidence type="ECO:0000256" key="2">
    <source>
        <dbReference type="ARBA" id="ARBA00022679"/>
    </source>
</evidence>
<dbReference type="GO" id="GO:0044281">
    <property type="term" value="P:small molecule metabolic process"/>
    <property type="evidence" value="ECO:0007669"/>
    <property type="project" value="UniProtKB-ARBA"/>
</dbReference>
<dbReference type="PANTHER" id="PTHR46566">
    <property type="entry name" value="1-PHOSPHOFRUCTOKINASE-RELATED"/>
    <property type="match status" value="1"/>
</dbReference>
<dbReference type="GO" id="GO:0009024">
    <property type="term" value="F:tagatose-6-phosphate kinase activity"/>
    <property type="evidence" value="ECO:0007669"/>
    <property type="project" value="UniProtKB-EC"/>
</dbReference>
<evidence type="ECO:0000256" key="3">
    <source>
        <dbReference type="ARBA" id="ARBA00022741"/>
    </source>
</evidence>
<dbReference type="GO" id="GO:0008662">
    <property type="term" value="F:1-phosphofructokinase activity"/>
    <property type="evidence" value="ECO:0007669"/>
    <property type="project" value="UniProtKB-UniRule"/>
</dbReference>
<dbReference type="FunFam" id="3.40.1190.20:FF:000001">
    <property type="entry name" value="Phosphofructokinase"/>
    <property type="match status" value="1"/>
</dbReference>
<dbReference type="InterPro" id="IPR002173">
    <property type="entry name" value="Carboh/pur_kinase_PfkB_CS"/>
</dbReference>
<comment type="similarity">
    <text evidence="1">Belongs to the carbohydrate kinase pfkB family.</text>
</comment>
<dbReference type="PROSITE" id="PS00584">
    <property type="entry name" value="PFKB_KINASES_2"/>
    <property type="match status" value="1"/>
</dbReference>
<evidence type="ECO:0000256" key="8">
    <source>
        <dbReference type="RuleBase" id="RU369061"/>
    </source>
</evidence>
<dbReference type="CDD" id="cd01164">
    <property type="entry name" value="FruK_PfkB_like"/>
    <property type="match status" value="1"/>
</dbReference>
<comment type="caution">
    <text evidence="10">The sequence shown here is derived from an EMBL/GenBank/DDBJ whole genome shotgun (WGS) entry which is preliminary data.</text>
</comment>
<dbReference type="GO" id="GO:0005829">
    <property type="term" value="C:cytosol"/>
    <property type="evidence" value="ECO:0007669"/>
    <property type="project" value="TreeGrafter"/>
</dbReference>
<protein>
    <recommendedName>
        <fullName evidence="7">Tagatose-6-phosphate kinase</fullName>
        <ecNumber evidence="7">2.7.1.144</ecNumber>
    </recommendedName>
</protein>
<evidence type="ECO:0000259" key="9">
    <source>
        <dbReference type="Pfam" id="PF00294"/>
    </source>
</evidence>
<proteinExistence type="inferred from homology"/>
<dbReference type="PANTHER" id="PTHR46566:SF2">
    <property type="entry name" value="ATP-DEPENDENT 6-PHOSPHOFRUCTOKINASE ISOZYME 2"/>
    <property type="match status" value="1"/>
</dbReference>
<dbReference type="InterPro" id="IPR029056">
    <property type="entry name" value="Ribokinase-like"/>
</dbReference>
<name>A0A7W5ASW4_9BACL</name>
<dbReference type="EC" id="2.7.1.144" evidence="7"/>
<dbReference type="EMBL" id="JACHXK010000001">
    <property type="protein sequence ID" value="MBB3108185.1"/>
    <property type="molecule type" value="Genomic_DNA"/>
</dbReference>
<dbReference type="Gene3D" id="3.40.1190.20">
    <property type="match status" value="1"/>
</dbReference>
<keyword evidence="11" id="KW-1185">Reference proteome</keyword>
<feature type="domain" description="Carbohydrate kinase PfkB" evidence="9">
    <location>
        <begin position="9"/>
        <end position="294"/>
    </location>
</feature>
<dbReference type="PIRSF" id="PIRSF000535">
    <property type="entry name" value="1PFK/6PFK/LacC"/>
    <property type="match status" value="1"/>
</dbReference>
<dbReference type="InterPro" id="IPR011611">
    <property type="entry name" value="PfkB_dom"/>
</dbReference>
<accession>A0A7W5ASW4</accession>
<gene>
    <name evidence="10" type="ORF">FHS18_000213</name>
</gene>
<dbReference type="AlphaFoldDB" id="A0A7W5ASW4"/>
<keyword evidence="7" id="KW-0423">Lactose metabolism</keyword>
<keyword evidence="4 8" id="KW-0418">Kinase</keyword>
<dbReference type="NCBIfam" id="TIGR03168">
    <property type="entry name" value="1-PFK"/>
    <property type="match status" value="1"/>
</dbReference>
<comment type="catalytic activity">
    <reaction evidence="6 8">
        <text>beta-D-fructose 1-phosphate + ATP = beta-D-fructose 1,6-bisphosphate + ADP + H(+)</text>
        <dbReference type="Rhea" id="RHEA:14213"/>
        <dbReference type="ChEBI" id="CHEBI:15378"/>
        <dbReference type="ChEBI" id="CHEBI:30616"/>
        <dbReference type="ChEBI" id="CHEBI:32966"/>
        <dbReference type="ChEBI" id="CHEBI:138881"/>
        <dbReference type="ChEBI" id="CHEBI:456216"/>
        <dbReference type="EC" id="2.7.1.56"/>
    </reaction>
</comment>
<keyword evidence="5 7" id="KW-0067">ATP-binding</keyword>
<evidence type="ECO:0000256" key="1">
    <source>
        <dbReference type="ARBA" id="ARBA00005380"/>
    </source>
</evidence>
<evidence type="ECO:0000313" key="11">
    <source>
        <dbReference type="Proteomes" id="UP000570361"/>
    </source>
</evidence>
<dbReference type="NCBIfam" id="TIGR03828">
    <property type="entry name" value="pfkB"/>
    <property type="match status" value="1"/>
</dbReference>
<dbReference type="GO" id="GO:0016052">
    <property type="term" value="P:carbohydrate catabolic process"/>
    <property type="evidence" value="ECO:0007669"/>
    <property type="project" value="UniProtKB-ARBA"/>
</dbReference>
<dbReference type="RefSeq" id="WP_183596017.1">
    <property type="nucleotide sequence ID" value="NZ_JACHXK010000001.1"/>
</dbReference>
<evidence type="ECO:0000256" key="7">
    <source>
        <dbReference type="PIRNR" id="PIRNR000535"/>
    </source>
</evidence>
<sequence>MKRIMTVTLNPAIDKTVTVDQLTVAGLNRIKEIRVDPGGKGINVAKVLLQFGSPVNAWGFQAGMEGQLLMQMLEEIGIPSSFFQTPGKSRTNLKVVDETTKQTTELNEMGQQPSDQAIREFLEAFEAEMKRTSILVLGGSLPPGLPQDFYRTLTEIAGKNGVRTLLDADGDALAAGIEAGPYAIKPNLHELQLLVGQQLTSDEAIVTAARKLLAGGTEYVAVSMGAEGALIVHREGTFRTRPFPITPISTVGAGDSMVAAMAHCMNEEMPIEEMVRWMTAAGSITASKPGTDVCTLDEVLRKLSEVEVTRV</sequence>
<dbReference type="Proteomes" id="UP000570361">
    <property type="component" value="Unassembled WGS sequence"/>
</dbReference>
<dbReference type="SUPFAM" id="SSF53613">
    <property type="entry name" value="Ribokinase-like"/>
    <property type="match status" value="1"/>
</dbReference>
<comment type="catalytic activity">
    <reaction evidence="7">
        <text>D-tagatofuranose 6-phosphate + ATP = D-tagatofuranose 1,6-bisphosphate + ADP + H(+)</text>
        <dbReference type="Rhea" id="RHEA:12420"/>
        <dbReference type="ChEBI" id="CHEBI:15378"/>
        <dbReference type="ChEBI" id="CHEBI:30616"/>
        <dbReference type="ChEBI" id="CHEBI:58694"/>
        <dbReference type="ChEBI" id="CHEBI:58695"/>
        <dbReference type="ChEBI" id="CHEBI:456216"/>
        <dbReference type="EC" id="2.7.1.144"/>
    </reaction>
</comment>
<dbReference type="GO" id="GO:0005988">
    <property type="term" value="P:lactose metabolic process"/>
    <property type="evidence" value="ECO:0007669"/>
    <property type="project" value="UniProtKB-KW"/>
</dbReference>
<dbReference type="InterPro" id="IPR022463">
    <property type="entry name" value="1-PFruKinase"/>
</dbReference>
<evidence type="ECO:0000313" key="10">
    <source>
        <dbReference type="EMBL" id="MBB3108185.1"/>
    </source>
</evidence>
<dbReference type="UniPathway" id="UPA00704">
    <property type="reaction ID" value="UER00715"/>
</dbReference>
<keyword evidence="3 7" id="KW-0547">Nucleotide-binding</keyword>
<dbReference type="GO" id="GO:0005524">
    <property type="term" value="F:ATP binding"/>
    <property type="evidence" value="ECO:0007669"/>
    <property type="project" value="UniProtKB-UniRule"/>
</dbReference>
<dbReference type="Pfam" id="PF00294">
    <property type="entry name" value="PfkB"/>
    <property type="match status" value="1"/>
</dbReference>
<evidence type="ECO:0000256" key="6">
    <source>
        <dbReference type="ARBA" id="ARBA00047745"/>
    </source>
</evidence>
<dbReference type="GO" id="GO:2001059">
    <property type="term" value="P:D-tagatose 6-phosphate catabolic process"/>
    <property type="evidence" value="ECO:0007669"/>
    <property type="project" value="UniProtKB-UniPathway"/>
</dbReference>
<reference evidence="10 11" key="1">
    <citation type="submission" date="2020-08" db="EMBL/GenBank/DDBJ databases">
        <title>Genomic Encyclopedia of Type Strains, Phase III (KMG-III): the genomes of soil and plant-associated and newly described type strains.</title>
        <authorList>
            <person name="Whitman W."/>
        </authorList>
    </citation>
    <scope>NUCLEOTIDE SEQUENCE [LARGE SCALE GENOMIC DNA]</scope>
    <source>
        <strain evidence="10 11">CECT 5862</strain>
    </source>
</reference>
<organism evidence="10 11">
    <name type="scientific">Paenibacillus phyllosphaerae</name>
    <dbReference type="NCBI Taxonomy" id="274593"/>
    <lineage>
        <taxon>Bacteria</taxon>
        <taxon>Bacillati</taxon>
        <taxon>Bacillota</taxon>
        <taxon>Bacilli</taxon>
        <taxon>Bacillales</taxon>
        <taxon>Paenibacillaceae</taxon>
        <taxon>Paenibacillus</taxon>
    </lineage>
</organism>
<comment type="function">
    <text evidence="8">Catalyzes the ATP-dependent phosphorylation of fructose-l-phosphate to fructose-l,6-bisphosphate.</text>
</comment>
<keyword evidence="2 7" id="KW-0808">Transferase</keyword>
<evidence type="ECO:0000256" key="5">
    <source>
        <dbReference type="ARBA" id="ARBA00022840"/>
    </source>
</evidence>
<evidence type="ECO:0000256" key="4">
    <source>
        <dbReference type="ARBA" id="ARBA00022777"/>
    </source>
</evidence>
<comment type="pathway">
    <text evidence="7">Carbohydrate metabolism; D-tagatose 6-phosphate degradation; D-glyceraldehyde 3-phosphate and glycerone phosphate from D-tagatose 6-phosphate: step 1/2.</text>
</comment>
<comment type="similarity">
    <text evidence="7">Belongs to the carbohydrate kinase PfkB family. LacC subfamily.</text>
</comment>